<dbReference type="AlphaFoldDB" id="A0A212LD27"/>
<dbReference type="EMBL" id="FMJD01000006">
    <property type="protein sequence ID" value="SCM75484.1"/>
    <property type="molecule type" value="Genomic_DNA"/>
</dbReference>
<feature type="transmembrane region" description="Helical" evidence="2">
    <location>
        <begin position="684"/>
        <end position="701"/>
    </location>
</feature>
<feature type="transmembrane region" description="Helical" evidence="2">
    <location>
        <begin position="209"/>
        <end position="228"/>
    </location>
</feature>
<keyword evidence="2" id="KW-0472">Membrane</keyword>
<accession>A0A212LD27</accession>
<feature type="transmembrane region" description="Helical" evidence="2">
    <location>
        <begin position="780"/>
        <end position="798"/>
    </location>
</feature>
<feature type="transmembrane region" description="Helical" evidence="2">
    <location>
        <begin position="611"/>
        <end position="633"/>
    </location>
</feature>
<sequence length="896" mass="91332">MDDLLLFAALILLTLFVGALLGIIAFAKTRELQRRIARLEAALHAARPAEARAEAASATTAADFTAPEESVEAPSPAPDMPEPAEATESRDEAAQPAAEAPPFAARASLEEKIGSRWAVWVGGLALGLGGIFLVRYSIEAGLLGPAARVFLGLVFAALLLAGGEWLRRSGLAETTGPARRAYIPGVLAAAGAVSAFASVYAAYGLYGLIGPAAAFVALGAVGVATLALALRHGPALAALGLLAAYATPLLVSSDEPALLPLVLYLAVVTAATYGVARLRLWRWLAVSATVANILWSLLLSGTMVSSGDAGSQIYAAAHFLVSLLLAAVVFVTSHAPRDRTADAAFDRTAVSVLSLFALPLLAFVAAAGTGPATIALIVAFALLSMALASEWPAARGLAATAVIATLLAYGLLNVTVSNVVIDPVTGEPTVPGFADLLASPAGSDYLGVGILLGLILTAAGLAGAIASRGRPQLAVAGAFAAPGLVAVAYLGTNRDLSASPAFAVAALIAAGYLASATEYLDRRLTPGTRGRDGAIAAYAIGCVAALGAALTIALERGMLTVALALLVAAIAWVEARRPVAALRPTALAVAAVVIARVTWDPRIVGDDLGTTVLFNPLLYGYGVPTLCFAYAAWRFGRTPGDPRPVPVFEALAVIFAALTATLEIHHAMNGGDLFAPVSGLAEQSLLTMVMLAISLGLNWLGARRPSVVMGWGTPIFGGLGLVMAAIGLLIVNNPVVTGEPIDGGSFDGRLIVGYLAPAVLALLVAGLARRRTDLPRRSVAIAATVGGLLVAMWATLAVRAGWHGGDLGWGEVREGELYAYSAVWLALGLVVLGIGVATASRTVRTVAAVIVAGVVAKVFLVDTAGLTGALRALSFIGLGGVLVAIGLAYQTALRRR</sequence>
<gene>
    <name evidence="3" type="ORF">KL86PLE_20153</name>
</gene>
<organism evidence="3">
    <name type="scientific">uncultured Pleomorphomonas sp</name>
    <dbReference type="NCBI Taxonomy" id="442121"/>
    <lineage>
        <taxon>Bacteria</taxon>
        <taxon>Pseudomonadati</taxon>
        <taxon>Pseudomonadota</taxon>
        <taxon>Alphaproteobacteria</taxon>
        <taxon>Hyphomicrobiales</taxon>
        <taxon>Pleomorphomonadaceae</taxon>
        <taxon>Pleomorphomonas</taxon>
        <taxon>environmental samples</taxon>
    </lineage>
</organism>
<proteinExistence type="predicted"/>
<evidence type="ECO:0008006" key="4">
    <source>
        <dbReference type="Google" id="ProtNLM"/>
    </source>
</evidence>
<feature type="transmembrane region" description="Helical" evidence="2">
    <location>
        <begin position="580"/>
        <end position="599"/>
    </location>
</feature>
<feature type="transmembrane region" description="Helical" evidence="2">
    <location>
        <begin position="283"/>
        <end position="301"/>
    </location>
</feature>
<dbReference type="PANTHER" id="PTHR38434">
    <property type="entry name" value="BLL2549 PROTEIN"/>
    <property type="match status" value="1"/>
</dbReference>
<feature type="transmembrane region" description="Helical" evidence="2">
    <location>
        <begin position="313"/>
        <end position="332"/>
    </location>
</feature>
<dbReference type="InterPro" id="IPR014600">
    <property type="entry name" value="UCP035905_mem"/>
</dbReference>
<feature type="transmembrane region" description="Helical" evidence="2">
    <location>
        <begin position="344"/>
        <end position="366"/>
    </location>
</feature>
<feature type="region of interest" description="Disordered" evidence="1">
    <location>
        <begin position="57"/>
        <end position="97"/>
    </location>
</feature>
<name>A0A212LD27_9HYPH</name>
<reference evidence="3" key="1">
    <citation type="submission" date="2016-08" db="EMBL/GenBank/DDBJ databases">
        <authorList>
            <person name="Seilhamer J.J."/>
        </authorList>
    </citation>
    <scope>NUCLEOTIDE SEQUENCE</scope>
    <source>
        <strain evidence="3">86</strain>
    </source>
</reference>
<feature type="transmembrane region" description="Helical" evidence="2">
    <location>
        <begin position="535"/>
        <end position="552"/>
    </location>
</feature>
<feature type="transmembrane region" description="Helical" evidence="2">
    <location>
        <begin position="142"/>
        <end position="161"/>
    </location>
</feature>
<dbReference type="RefSeq" id="WP_288195871.1">
    <property type="nucleotide sequence ID" value="NZ_LT608334.1"/>
</dbReference>
<feature type="transmembrane region" description="Helical" evidence="2">
    <location>
        <begin position="872"/>
        <end position="889"/>
    </location>
</feature>
<dbReference type="PIRSF" id="PIRSF035905">
    <property type="entry name" value="UCP035905_mp"/>
    <property type="match status" value="1"/>
</dbReference>
<feature type="transmembrane region" description="Helical" evidence="2">
    <location>
        <begin position="117"/>
        <end position="136"/>
    </location>
</feature>
<keyword evidence="2" id="KW-1133">Transmembrane helix</keyword>
<feature type="transmembrane region" description="Helical" evidence="2">
    <location>
        <begin position="6"/>
        <end position="27"/>
    </location>
</feature>
<feature type="compositionally biased region" description="Low complexity" evidence="1">
    <location>
        <begin position="57"/>
        <end position="74"/>
    </location>
</feature>
<feature type="transmembrane region" description="Helical" evidence="2">
    <location>
        <begin position="473"/>
        <end position="490"/>
    </location>
</feature>
<dbReference type="Pfam" id="PF10101">
    <property type="entry name" value="DUF2339"/>
    <property type="match status" value="2"/>
</dbReference>
<keyword evidence="2" id="KW-0812">Transmembrane</keyword>
<feature type="transmembrane region" description="Helical" evidence="2">
    <location>
        <begin position="396"/>
        <end position="421"/>
    </location>
</feature>
<feature type="transmembrane region" description="Helical" evidence="2">
    <location>
        <begin position="558"/>
        <end position="573"/>
    </location>
</feature>
<feature type="transmembrane region" description="Helical" evidence="2">
    <location>
        <begin position="445"/>
        <end position="466"/>
    </location>
</feature>
<feature type="transmembrane region" description="Helical" evidence="2">
    <location>
        <begin position="235"/>
        <end position="251"/>
    </location>
</feature>
<feature type="transmembrane region" description="Helical" evidence="2">
    <location>
        <begin position="751"/>
        <end position="768"/>
    </location>
</feature>
<feature type="transmembrane region" description="Helical" evidence="2">
    <location>
        <begin position="372"/>
        <end position="389"/>
    </location>
</feature>
<feature type="transmembrane region" description="Helical" evidence="2">
    <location>
        <begin position="708"/>
        <end position="731"/>
    </location>
</feature>
<feature type="transmembrane region" description="Helical" evidence="2">
    <location>
        <begin position="181"/>
        <end position="203"/>
    </location>
</feature>
<feature type="transmembrane region" description="Helical" evidence="2">
    <location>
        <begin position="818"/>
        <end position="839"/>
    </location>
</feature>
<feature type="transmembrane region" description="Helical" evidence="2">
    <location>
        <begin position="645"/>
        <end position="664"/>
    </location>
</feature>
<feature type="transmembrane region" description="Helical" evidence="2">
    <location>
        <begin position="846"/>
        <end position="866"/>
    </location>
</feature>
<evidence type="ECO:0000256" key="2">
    <source>
        <dbReference type="SAM" id="Phobius"/>
    </source>
</evidence>
<evidence type="ECO:0000313" key="3">
    <source>
        <dbReference type="EMBL" id="SCM75484.1"/>
    </source>
</evidence>
<evidence type="ECO:0000256" key="1">
    <source>
        <dbReference type="SAM" id="MobiDB-lite"/>
    </source>
</evidence>
<feature type="transmembrane region" description="Helical" evidence="2">
    <location>
        <begin position="496"/>
        <end position="514"/>
    </location>
</feature>
<protein>
    <recommendedName>
        <fullName evidence="4">DUF2339 domain-containing protein</fullName>
    </recommendedName>
</protein>
<feature type="transmembrane region" description="Helical" evidence="2">
    <location>
        <begin position="257"/>
        <end position="276"/>
    </location>
</feature>
<dbReference type="InterPro" id="IPR019286">
    <property type="entry name" value="DUF2339_TM"/>
</dbReference>
<dbReference type="PANTHER" id="PTHR38434:SF1">
    <property type="entry name" value="BLL2549 PROTEIN"/>
    <property type="match status" value="1"/>
</dbReference>